<dbReference type="RefSeq" id="WP_152646584.1">
    <property type="nucleotide sequence ID" value="NZ_CP059735.1"/>
</dbReference>
<feature type="transmembrane region" description="Helical" evidence="1">
    <location>
        <begin position="68"/>
        <end position="90"/>
    </location>
</feature>
<feature type="transmembrane region" description="Helical" evidence="1">
    <location>
        <begin position="251"/>
        <end position="274"/>
    </location>
</feature>
<accession>A0AAE9YUH6</accession>
<evidence type="ECO:0000313" key="3">
    <source>
        <dbReference type="Proteomes" id="UP000032568"/>
    </source>
</evidence>
<organism evidence="2 3">
    <name type="scientific">Thalassomonas actiniarum</name>
    <dbReference type="NCBI Taxonomy" id="485447"/>
    <lineage>
        <taxon>Bacteria</taxon>
        <taxon>Pseudomonadati</taxon>
        <taxon>Pseudomonadota</taxon>
        <taxon>Gammaproteobacteria</taxon>
        <taxon>Alteromonadales</taxon>
        <taxon>Colwelliaceae</taxon>
        <taxon>Thalassomonas</taxon>
    </lineage>
</organism>
<dbReference type="AlphaFoldDB" id="A0AAE9YUH6"/>
<protein>
    <submittedName>
        <fullName evidence="2">Uncharacterized protein</fullName>
    </submittedName>
</protein>
<keyword evidence="1" id="KW-1133">Transmembrane helix</keyword>
<feature type="transmembrane region" description="Helical" evidence="1">
    <location>
        <begin position="149"/>
        <end position="173"/>
    </location>
</feature>
<feature type="transmembrane region" description="Helical" evidence="1">
    <location>
        <begin position="110"/>
        <end position="129"/>
    </location>
</feature>
<keyword evidence="1" id="KW-0812">Transmembrane</keyword>
<gene>
    <name evidence="2" type="ORF">SG35_009390</name>
</gene>
<reference evidence="2 3" key="1">
    <citation type="journal article" date="2015" name="Genome Announc.">
        <title>Draft Genome Sequences of Marine Isolates of Thalassomonas viridans and Thalassomonas actiniarum.</title>
        <authorList>
            <person name="Olonade I."/>
            <person name="van Zyl L.J."/>
            <person name="Trindade M."/>
        </authorList>
    </citation>
    <scope>NUCLEOTIDE SEQUENCE [LARGE SCALE GENOMIC DNA]</scope>
    <source>
        <strain evidence="2 3">A5K-106</strain>
    </source>
</reference>
<evidence type="ECO:0000313" key="2">
    <source>
        <dbReference type="EMBL" id="WDE00817.1"/>
    </source>
</evidence>
<sequence length="277" mass="31381">MDFLIHNVIIPMFLIGSALSKLDGFIGDAGAKIIYSAIEKTVDSPEKSKIDKVVGDCFDSCFGSNKGAFGFILHVFLITQVCFLSLLSIYTYNNKGLFEQFASVGFLRQFLFQGFLVVYIINFLMYSYYPRLKNKLDTANATSTGYLLFQMFLLNAALFILLTVFIHVVFYYLGWSGHTSLVSIIHSVRNVLLPAISFNSLSGVYLYSLMVSIFPFFLIIFIRLLISSESFSARVMTYLNWLNFKTNPVRAITLLFTVFVGIFCLFLSLMLLVFNSN</sequence>
<keyword evidence="1" id="KW-0472">Membrane</keyword>
<proteinExistence type="predicted"/>
<keyword evidence="3" id="KW-1185">Reference proteome</keyword>
<name>A0AAE9YUH6_9GAMM</name>
<dbReference type="KEGG" id="tact:SG35_009390"/>
<dbReference type="Proteomes" id="UP000032568">
    <property type="component" value="Chromosome"/>
</dbReference>
<dbReference type="EMBL" id="CP059735">
    <property type="protein sequence ID" value="WDE00817.1"/>
    <property type="molecule type" value="Genomic_DNA"/>
</dbReference>
<feature type="transmembrane region" description="Helical" evidence="1">
    <location>
        <begin position="204"/>
        <end position="226"/>
    </location>
</feature>
<reference evidence="2 3" key="2">
    <citation type="journal article" date="2022" name="Mar. Drugs">
        <title>Bioassay-Guided Fractionation Leads to the Detection of Cholic Acid Generated by the Rare Thalassomonas sp.</title>
        <authorList>
            <person name="Pheiffer F."/>
            <person name="Schneider Y.K."/>
            <person name="Hansen E.H."/>
            <person name="Andersen J.H."/>
            <person name="Isaksson J."/>
            <person name="Busche T."/>
            <person name="R C."/>
            <person name="Kalinowski J."/>
            <person name="Zyl L.V."/>
            <person name="Trindade M."/>
        </authorList>
    </citation>
    <scope>NUCLEOTIDE SEQUENCE [LARGE SCALE GENOMIC DNA]</scope>
    <source>
        <strain evidence="2 3">A5K-106</strain>
    </source>
</reference>
<evidence type="ECO:0000256" key="1">
    <source>
        <dbReference type="SAM" id="Phobius"/>
    </source>
</evidence>